<proteinExistence type="predicted"/>
<evidence type="ECO:0000313" key="1">
    <source>
        <dbReference type="EMBL" id="MBY5958073.1"/>
    </source>
</evidence>
<accession>A0A953HNW9</accession>
<keyword evidence="2" id="KW-1185">Reference proteome</keyword>
<protein>
    <recommendedName>
        <fullName evidence="3">Phosphoribosylanthranilate isomerase</fullName>
    </recommendedName>
</protein>
<dbReference type="EMBL" id="JAHVHU010000007">
    <property type="protein sequence ID" value="MBY5958073.1"/>
    <property type="molecule type" value="Genomic_DNA"/>
</dbReference>
<reference evidence="1" key="1">
    <citation type="submission" date="2021-06" db="EMBL/GenBank/DDBJ databases">
        <title>44 bacteria genomes isolated from Dapeng, Shenzhen.</title>
        <authorList>
            <person name="Zheng W."/>
            <person name="Yu S."/>
            <person name="Huang Y."/>
        </authorList>
    </citation>
    <scope>NUCLEOTIDE SEQUENCE</scope>
    <source>
        <strain evidence="1">DP5N28-2</strain>
    </source>
</reference>
<evidence type="ECO:0008006" key="3">
    <source>
        <dbReference type="Google" id="ProtNLM"/>
    </source>
</evidence>
<dbReference type="AlphaFoldDB" id="A0A953HNW9"/>
<organism evidence="1 2">
    <name type="scientific">Membranihabitans marinus</name>
    <dbReference type="NCBI Taxonomy" id="1227546"/>
    <lineage>
        <taxon>Bacteria</taxon>
        <taxon>Pseudomonadati</taxon>
        <taxon>Bacteroidota</taxon>
        <taxon>Saprospiria</taxon>
        <taxon>Saprospirales</taxon>
        <taxon>Saprospiraceae</taxon>
        <taxon>Membranihabitans</taxon>
    </lineage>
</organism>
<comment type="caution">
    <text evidence="1">The sequence shown here is derived from an EMBL/GenBank/DDBJ whole genome shotgun (WGS) entry which is preliminary data.</text>
</comment>
<dbReference type="Proteomes" id="UP000753961">
    <property type="component" value="Unassembled WGS sequence"/>
</dbReference>
<gene>
    <name evidence="1" type="ORF">KUV50_08030</name>
</gene>
<name>A0A953HNW9_9BACT</name>
<evidence type="ECO:0000313" key="2">
    <source>
        <dbReference type="Proteomes" id="UP000753961"/>
    </source>
</evidence>
<sequence length="181" mass="20715">MENQPVRYFILGVMTLTDARYFTALGVDYLHFDFNPDSLYPITQPAWEAIVEWVEGSDIICSFDHLFEEEQIRKIIEHSSVAGVLSRFPDMLDYVHRMRPELQLFQQVDDVSETDHHLDLAGIIGAGDSTIKNHFHLCEGPLEAQSAVKQGKKAIAIHPGTEDEVGIKDFEAYDRLIYQEF</sequence>
<dbReference type="RefSeq" id="WP_222579606.1">
    <property type="nucleotide sequence ID" value="NZ_JAHVHU010000007.1"/>
</dbReference>